<keyword evidence="5" id="KW-1185">Reference proteome</keyword>
<dbReference type="Proteomes" id="UP000237347">
    <property type="component" value="Unassembled WGS sequence"/>
</dbReference>
<evidence type="ECO:0000313" key="4">
    <source>
        <dbReference type="EMBL" id="KAK7836507.1"/>
    </source>
</evidence>
<dbReference type="AlphaFoldDB" id="A0AAW0KB82"/>
<sequence length="543" mass="61361">MSSSDYKQTNPGETLPFTKIVQTIDNLIEHHPILKSKPSLEHRPIFESKPSLETTTATTSGNGSPKVEIKSEGKGSSEGGKEDSKIDSQLLEKIQNNLNQIKDSFIQLKRFGESELAKQLKTCLGDLDHLLKHEEEKTTGNANAPSFSEINRELMKLKYQVPSLRKMSRTSSRAQSQTSSGSNVGGSVQVLPKLHKREEFKVSSFYKEIKEIFEGLDENKNKFLSCVAVLTEHAVVKRTLLTYWGLGQSILSESDSTPEKIVDEILEKLVTLFNLNDPSPDVKLNSLAKDVDWLSKMKTVKVLYLGRWQKSAGYHIEVKSTEFLKELMTMEELRFLSLQGISRINKLPRSIGMLKNLVVLDLKDCNNLEELPEEISKLKKLRYLDISHCYVIGNMPKKLSSLSELQVQPKKSEEQAKTGELSKHETSPLGKAAASSVRLSDKLPNKLEKLDLQCFPYSTPTWLKPGDLPMLEKLYVRGGNFTTLEKGTWKVKALRLQYLSGMKTNWRELKELFPDLVYLDRVKCPGITLCPCDENGVWQNPKT</sequence>
<feature type="compositionally biased region" description="Basic and acidic residues" evidence="2">
    <location>
        <begin position="67"/>
        <end position="84"/>
    </location>
</feature>
<dbReference type="PANTHER" id="PTHR47186:SF54">
    <property type="entry name" value="DISEASE RESISTANCE RPP13-LIKE PROTEIN 4"/>
    <property type="match status" value="1"/>
</dbReference>
<proteinExistence type="predicted"/>
<protein>
    <submittedName>
        <fullName evidence="4">Disease resistance rpp13-like protein 4</fullName>
    </submittedName>
</protein>
<keyword evidence="1" id="KW-0677">Repeat</keyword>
<gene>
    <name evidence="4" type="primary">RPP13L4_6</name>
    <name evidence="4" type="ORF">CFP56_022413</name>
</gene>
<feature type="compositionally biased region" description="Basic and acidic residues" evidence="2">
    <location>
        <begin position="410"/>
        <end position="426"/>
    </location>
</feature>
<dbReference type="PANTHER" id="PTHR47186">
    <property type="entry name" value="LEUCINE-RICH REPEAT-CONTAINING PROTEIN 57"/>
    <property type="match status" value="1"/>
</dbReference>
<accession>A0AAW0KB82</accession>
<dbReference type="EMBL" id="PKMF04000351">
    <property type="protein sequence ID" value="KAK7836507.1"/>
    <property type="molecule type" value="Genomic_DNA"/>
</dbReference>
<feature type="region of interest" description="Disordered" evidence="2">
    <location>
        <begin position="35"/>
        <end position="84"/>
    </location>
</feature>
<dbReference type="SUPFAM" id="SSF52047">
    <property type="entry name" value="RNI-like"/>
    <property type="match status" value="1"/>
</dbReference>
<reference evidence="4 5" key="1">
    <citation type="journal article" date="2018" name="Sci. Data">
        <title>The draft genome sequence of cork oak.</title>
        <authorList>
            <person name="Ramos A.M."/>
            <person name="Usie A."/>
            <person name="Barbosa P."/>
            <person name="Barros P.M."/>
            <person name="Capote T."/>
            <person name="Chaves I."/>
            <person name="Simoes F."/>
            <person name="Abreu I."/>
            <person name="Carrasquinho I."/>
            <person name="Faro C."/>
            <person name="Guimaraes J.B."/>
            <person name="Mendonca D."/>
            <person name="Nobrega F."/>
            <person name="Rodrigues L."/>
            <person name="Saibo N.J.M."/>
            <person name="Varela M.C."/>
            <person name="Egas C."/>
            <person name="Matos J."/>
            <person name="Miguel C.M."/>
            <person name="Oliveira M.M."/>
            <person name="Ricardo C.P."/>
            <person name="Goncalves S."/>
        </authorList>
    </citation>
    <scope>NUCLEOTIDE SEQUENCE [LARGE SCALE GENOMIC DNA]</scope>
    <source>
        <strain evidence="5">cv. HL8</strain>
    </source>
</reference>
<name>A0AAW0KB82_QUESU</name>
<comment type="caution">
    <text evidence="4">The sequence shown here is derived from an EMBL/GenBank/DDBJ whole genome shotgun (WGS) entry which is preliminary data.</text>
</comment>
<feature type="region of interest" description="Disordered" evidence="2">
    <location>
        <begin position="403"/>
        <end position="433"/>
    </location>
</feature>
<feature type="compositionally biased region" description="Polar residues" evidence="2">
    <location>
        <begin position="51"/>
        <end position="63"/>
    </location>
</feature>
<organism evidence="4 5">
    <name type="scientific">Quercus suber</name>
    <name type="common">Cork oak</name>
    <dbReference type="NCBI Taxonomy" id="58331"/>
    <lineage>
        <taxon>Eukaryota</taxon>
        <taxon>Viridiplantae</taxon>
        <taxon>Streptophyta</taxon>
        <taxon>Embryophyta</taxon>
        <taxon>Tracheophyta</taxon>
        <taxon>Spermatophyta</taxon>
        <taxon>Magnoliopsida</taxon>
        <taxon>eudicotyledons</taxon>
        <taxon>Gunneridae</taxon>
        <taxon>Pentapetalae</taxon>
        <taxon>rosids</taxon>
        <taxon>fabids</taxon>
        <taxon>Fagales</taxon>
        <taxon>Fagaceae</taxon>
        <taxon>Quercus</taxon>
    </lineage>
</organism>
<feature type="compositionally biased region" description="Basic and acidic residues" evidence="2">
    <location>
        <begin position="35"/>
        <end position="46"/>
    </location>
</feature>
<feature type="region of interest" description="Disordered" evidence="2">
    <location>
        <begin position="166"/>
        <end position="187"/>
    </location>
</feature>
<dbReference type="Gene3D" id="3.80.10.10">
    <property type="entry name" value="Ribonuclease Inhibitor"/>
    <property type="match status" value="1"/>
</dbReference>
<feature type="domain" description="Disease resistance R13L4/SHOC-2-like LRR" evidence="3">
    <location>
        <begin position="293"/>
        <end position="422"/>
    </location>
</feature>
<dbReference type="Pfam" id="PF23598">
    <property type="entry name" value="LRR_14"/>
    <property type="match status" value="1"/>
</dbReference>
<evidence type="ECO:0000256" key="1">
    <source>
        <dbReference type="ARBA" id="ARBA00022737"/>
    </source>
</evidence>
<evidence type="ECO:0000313" key="5">
    <source>
        <dbReference type="Proteomes" id="UP000237347"/>
    </source>
</evidence>
<evidence type="ECO:0000259" key="3">
    <source>
        <dbReference type="Pfam" id="PF23598"/>
    </source>
</evidence>
<dbReference type="InterPro" id="IPR032675">
    <property type="entry name" value="LRR_dom_sf"/>
</dbReference>
<feature type="compositionally biased region" description="Low complexity" evidence="2">
    <location>
        <begin position="169"/>
        <end position="187"/>
    </location>
</feature>
<dbReference type="InterPro" id="IPR055414">
    <property type="entry name" value="LRR_R13L4/SHOC2-like"/>
</dbReference>
<evidence type="ECO:0000256" key="2">
    <source>
        <dbReference type="SAM" id="MobiDB-lite"/>
    </source>
</evidence>